<evidence type="ECO:0000256" key="2">
    <source>
        <dbReference type="ARBA" id="ARBA00022525"/>
    </source>
</evidence>
<reference evidence="7" key="1">
    <citation type="submission" date="2007-04" db="EMBL/GenBank/DDBJ databases">
        <title>Pneumococcal rlrA pilus operon.</title>
        <authorList>
            <person name="Rogolino B."/>
            <person name="Guidotti S."/>
            <person name="Moschioni M."/>
            <person name="Muzzi A."/>
            <person name="Censini S."/>
            <person name="Masignani V."/>
            <person name="Barocchi M.A."/>
        </authorList>
    </citation>
    <scope>NUCLEOTIDE SEQUENCE</scope>
    <source>
        <strain evidence="7">19A_Hungary_6</strain>
        <strain evidence="8">23F_Poland_16</strain>
    </source>
</reference>
<protein>
    <submittedName>
        <fullName evidence="7">Ancillary pilus subunit</fullName>
    </submittedName>
</protein>
<dbReference type="PANTHER" id="PTHR36108:SF13">
    <property type="entry name" value="COLOSSIN-B-RELATED"/>
    <property type="match status" value="1"/>
</dbReference>
<keyword evidence="4" id="KW-0472">Membrane</keyword>
<evidence type="ECO:0000313" key="7">
    <source>
        <dbReference type="EMBL" id="ABS82071.1"/>
    </source>
</evidence>
<dbReference type="InterPro" id="IPR036465">
    <property type="entry name" value="vWFA_dom_sf"/>
</dbReference>
<gene>
    <name evidence="7" type="primary">rrgA</name>
</gene>
<dbReference type="EMBL" id="EF560625">
    <property type="protein sequence ID" value="ABS82071.1"/>
    <property type="molecule type" value="Genomic_DNA"/>
</dbReference>
<dbReference type="InterPro" id="IPR041033">
    <property type="entry name" value="SpaA_PFL_dom_1"/>
</dbReference>
<feature type="signal peptide" evidence="5">
    <location>
        <begin position="1"/>
        <end position="31"/>
    </location>
</feature>
<dbReference type="EMBL" id="EF560628">
    <property type="protein sequence ID" value="ABS82092.1"/>
    <property type="molecule type" value="Genomic_DNA"/>
</dbReference>
<keyword evidence="4" id="KW-1133">Transmembrane helix</keyword>
<dbReference type="InterPro" id="IPR002035">
    <property type="entry name" value="VWF_A"/>
</dbReference>
<evidence type="ECO:0000256" key="5">
    <source>
        <dbReference type="SAM" id="SignalP"/>
    </source>
</evidence>
<dbReference type="RefSeq" id="WP_000757840.1">
    <property type="nucleotide sequence ID" value="NZ_CP020549.1"/>
</dbReference>
<feature type="chain" id="PRO_5007636283" evidence="5">
    <location>
        <begin position="32"/>
        <end position="883"/>
    </location>
</feature>
<dbReference type="Gene3D" id="2.60.40.2110">
    <property type="match status" value="1"/>
</dbReference>
<name>A7KT24_STREE</name>
<feature type="domain" description="VWFA" evidence="6">
    <location>
        <begin position="219"/>
        <end position="419"/>
    </location>
</feature>
<comment type="similarity">
    <text evidence="1">Belongs to the serine-aspartate repeat-containing protein (SDr) family.</text>
</comment>
<evidence type="ECO:0000313" key="8">
    <source>
        <dbReference type="EMBL" id="ABS82092.1"/>
    </source>
</evidence>
<dbReference type="SMART" id="SM00327">
    <property type="entry name" value="VWA"/>
    <property type="match status" value="1"/>
</dbReference>
<proteinExistence type="inferred from homology"/>
<keyword evidence="2" id="KW-0964">Secreted</keyword>
<dbReference type="PANTHER" id="PTHR36108">
    <property type="entry name" value="COLOSSIN-B-RELATED"/>
    <property type="match status" value="1"/>
</dbReference>
<dbReference type="Gene3D" id="3.40.50.410">
    <property type="entry name" value="von Willebrand factor, type A domain"/>
    <property type="match status" value="1"/>
</dbReference>
<accession>A7KT24</accession>
<dbReference type="Gene3D" id="2.60.40.10">
    <property type="entry name" value="Immunoglobulins"/>
    <property type="match status" value="2"/>
</dbReference>
<evidence type="ECO:0000256" key="4">
    <source>
        <dbReference type="SAM" id="Phobius"/>
    </source>
</evidence>
<evidence type="ECO:0000256" key="3">
    <source>
        <dbReference type="ARBA" id="ARBA00022729"/>
    </source>
</evidence>
<dbReference type="PROSITE" id="PS50234">
    <property type="entry name" value="VWFA"/>
    <property type="match status" value="1"/>
</dbReference>
<reference evidence="7" key="2">
    <citation type="journal article" date="2008" name="J. Infect. Dis.">
        <title>Streptococcus pneumoniae contains 3 rlrA pilus variants that are clonally related.</title>
        <authorList>
            <person name="Moschioni M."/>
            <person name="Donati C."/>
            <person name="Muzzi A."/>
            <person name="Masignani V."/>
            <person name="Censini S."/>
            <person name="Hanage W.P."/>
            <person name="Bishop C.J."/>
            <person name="Reis J.N."/>
            <person name="Normark S."/>
            <person name="Henriques-Normark B."/>
            <person name="Covacci A."/>
            <person name="Rappuoli R."/>
            <person name="Barocchi M.A."/>
        </authorList>
    </citation>
    <scope>NUCLEOTIDE SEQUENCE</scope>
    <source>
        <strain evidence="7">19A_Hungary_6</strain>
        <strain evidence="8">23F_Poland_16</strain>
    </source>
</reference>
<dbReference type="Pfam" id="PF17802">
    <property type="entry name" value="SpaA"/>
    <property type="match status" value="2"/>
</dbReference>
<dbReference type="InterPro" id="IPR013783">
    <property type="entry name" value="Ig-like_fold"/>
</dbReference>
<dbReference type="Gene3D" id="3.30.70.1830">
    <property type="match status" value="1"/>
</dbReference>
<dbReference type="SUPFAM" id="SSF53300">
    <property type="entry name" value="vWA-like"/>
    <property type="match status" value="1"/>
</dbReference>
<evidence type="ECO:0000256" key="1">
    <source>
        <dbReference type="ARBA" id="ARBA00007257"/>
    </source>
</evidence>
<dbReference type="Pfam" id="PF21426">
    <property type="entry name" value="GBS104-like_Ig"/>
    <property type="match status" value="1"/>
</dbReference>
<dbReference type="CDD" id="cd00198">
    <property type="entry name" value="vWFA"/>
    <property type="match status" value="1"/>
</dbReference>
<evidence type="ECO:0000259" key="6">
    <source>
        <dbReference type="PROSITE" id="PS50234"/>
    </source>
</evidence>
<feature type="transmembrane region" description="Helical" evidence="4">
    <location>
        <begin position="858"/>
        <end position="878"/>
    </location>
</feature>
<keyword evidence="3 5" id="KW-0732">Signal</keyword>
<dbReference type="AlphaFoldDB" id="A7KT24"/>
<sequence length="883" mass="98454">MKKVRKIFQKAVAGLCCISQLTAFSSIVALAETPETSPAIGKVVIKETGEGGALLGDAVFELKNNTDGTTVSQRTEAQTGEAIFSNIKPGTYTLTEAQPPVGYKPSTKQWTVEVEKNGRTTVQGEQVENREEALSDQYPQTGTYPDVQTPYQIIKVDGSEKNGQHKALNPNPYERVIPEGTLSKRIYQVNNLDDNQYGIELTVSGKTTVETKEASTPLDVVILLDNSNSMSNIRHNHAHRAEKAGEATRALVDKITSNPDNRVALVTYGSTIFDGSEATVEKGVADANGKILNDSALWTFDRTTFTAKTYNYSFLNLTSDPTDIQTIKDRIPSDAEELNKDKLMYQFGATFTQKALMTADDILTKQARPNSKKVIFHITDGVPTMSYPINFKYTGTTQSYRTQLNNFKAKTPNSSGILLEDFVTWSADGEHKIVRGDGESYQMFTKKPVTDQYGVHQILSITSMEQRAKLVSAGYRFYGTDLYLYWRDSILAYPFNSSTDWITNHGDPTTWYYNGNMAQDGYDVFTVGVGVNGDPGTDEATATRFMQSISSSPDNYTNVADPSQILQELNRYFYTIVNEKKSIENGTITDPMGELIDFQLGADGRFDPADYTLTANDGSSLVNNVPTGGPQNDGGLLKNAKVFYDTTEKRIRVTGLYLGTGEKVTLTYNVRLNDQFVSNKFYDTNGRTTLHPKEVEKNTVRDFPIPKIRDVRKYPEITIPKEKKLGEIEFIKINKNDKKPLRDAVFSLQKQHPDYPDIYGAIDQNGTYQNVRTGEDGKLTFKNLSDGKYRLFENSEPAGYKPVQNKPIVAFQIVNGEVRDVTSIVPQDIPAGYEFTNDKHYITNEPIPPKREYPRTGGIGMLPFYLIGCMMMGGVLLYTRKNP</sequence>
<dbReference type="SUPFAM" id="SSF49478">
    <property type="entry name" value="Cna protein B-type domain"/>
    <property type="match status" value="2"/>
</dbReference>
<keyword evidence="4" id="KW-0812">Transmembrane</keyword>
<organism evidence="7">
    <name type="scientific">Streptococcus pneumoniae</name>
    <dbReference type="NCBI Taxonomy" id="1313"/>
    <lineage>
        <taxon>Bacteria</taxon>
        <taxon>Bacillati</taxon>
        <taxon>Bacillota</taxon>
        <taxon>Bacilli</taxon>
        <taxon>Lactobacillales</taxon>
        <taxon>Streptococcaceae</taxon>
        <taxon>Streptococcus</taxon>
    </lineage>
</organism>
<dbReference type="InterPro" id="IPR049319">
    <property type="entry name" value="GBS104-like_Ig"/>
</dbReference>